<dbReference type="PANTHER" id="PTHR36223:SF1">
    <property type="entry name" value="TRANSCRIPTION ELONGATION FACTOR EAF N-TERMINAL DOMAIN-CONTAINING PROTEIN"/>
    <property type="match status" value="1"/>
</dbReference>
<reference evidence="2" key="1">
    <citation type="submission" date="2023-06" db="EMBL/GenBank/DDBJ databases">
        <title>Genome-scale phylogeny and comparative genomics of the fungal order Sordariales.</title>
        <authorList>
            <consortium name="Lawrence Berkeley National Laboratory"/>
            <person name="Hensen N."/>
            <person name="Bonometti L."/>
            <person name="Westerberg I."/>
            <person name="Brannstrom I.O."/>
            <person name="Guillou S."/>
            <person name="Cros-Aarteil S."/>
            <person name="Calhoun S."/>
            <person name="Haridas S."/>
            <person name="Kuo A."/>
            <person name="Mondo S."/>
            <person name="Pangilinan J."/>
            <person name="Riley R."/>
            <person name="Labutti K."/>
            <person name="Andreopoulos B."/>
            <person name="Lipzen A."/>
            <person name="Chen C."/>
            <person name="Yanf M."/>
            <person name="Daum C."/>
            <person name="Ng V."/>
            <person name="Clum A."/>
            <person name="Steindorff A."/>
            <person name="Ohm R."/>
            <person name="Martin F."/>
            <person name="Silar P."/>
            <person name="Natvig D."/>
            <person name="Lalanne C."/>
            <person name="Gautier V."/>
            <person name="Ament-Velasquez S.L."/>
            <person name="Kruys A."/>
            <person name="Hutchinson M.I."/>
            <person name="Powell A.J."/>
            <person name="Barry K."/>
            <person name="Miller A.N."/>
            <person name="Grigoriev I.V."/>
            <person name="Debuchy R."/>
            <person name="Gladieux P."/>
            <person name="Thoren M.H."/>
            <person name="Johannesson H."/>
        </authorList>
    </citation>
    <scope>NUCLEOTIDE SEQUENCE</scope>
    <source>
        <strain evidence="2">8032-3</strain>
    </source>
</reference>
<feature type="compositionally biased region" description="Polar residues" evidence="1">
    <location>
        <begin position="438"/>
        <end position="448"/>
    </location>
</feature>
<proteinExistence type="predicted"/>
<accession>A0AAJ0C7V8</accession>
<feature type="compositionally biased region" description="Polar residues" evidence="1">
    <location>
        <begin position="362"/>
        <end position="378"/>
    </location>
</feature>
<sequence length="582" mass="65144">MPCFRGIEISFISDSNSRNLPEYPHPDGSSIRLLGLEQLRHPHLPSLLRSPASAVSNRASLRLQRDNPKVSVYIPAVSGSQFSIKYSLSHVPTSPCKYVFFKLYINGRFIASWGVDPDIQSTGNVTRSLWQPSERWQDQVGIEGRSFLFMPGQEQKSVAEDGGLVEIQVFRAKDRRPRALKLESFRNQEMYGIACPSIGLLERPEDAGFYEWHLVDPKDSPYATFKFHYRSWDNLEHLNLIPPGDLSLPLAGSSGTVGLVSEDDQESDNLMQHPEDLFSFSVGDTADSAAFHDDGLLEERVAERVLGWKTPEPLPLRSTPSLLPVSSFNQDFPQPSKALRDKCSASYLRRPLPELPHDVAKGSSSHYSDTSETPSLTPSVMRDVDNGLLEEDFIEVGVMDVIQYTKLTEKPRGVEVERTYSVAVTDTTASASDYEASPPSTHDSNSPGVISPGAYLVSTGSLLEQHITSPRFPDSPREISPNVRQGLGDSSNINANRPRFSLRSLTESEWMRRTPSPVRRARPGFMFGKIWSPRPKRKSAKDYFSGFRQEKVGSRELLVSNISEFGDENQPPEEEAERRTDR</sequence>
<name>A0AAJ0C7V8_9PEZI</name>
<organism evidence="2 3">
    <name type="scientific">Phialemonium atrogriseum</name>
    <dbReference type="NCBI Taxonomy" id="1093897"/>
    <lineage>
        <taxon>Eukaryota</taxon>
        <taxon>Fungi</taxon>
        <taxon>Dikarya</taxon>
        <taxon>Ascomycota</taxon>
        <taxon>Pezizomycotina</taxon>
        <taxon>Sordariomycetes</taxon>
        <taxon>Sordariomycetidae</taxon>
        <taxon>Cephalothecales</taxon>
        <taxon>Cephalothecaceae</taxon>
        <taxon>Phialemonium</taxon>
    </lineage>
</organism>
<keyword evidence="3" id="KW-1185">Reference proteome</keyword>
<feature type="region of interest" description="Disordered" evidence="1">
    <location>
        <begin position="428"/>
        <end position="449"/>
    </location>
</feature>
<evidence type="ECO:0000313" key="3">
    <source>
        <dbReference type="Proteomes" id="UP001244011"/>
    </source>
</evidence>
<gene>
    <name evidence="2" type="ORF">QBC33DRAFT_527634</name>
</gene>
<dbReference type="Proteomes" id="UP001244011">
    <property type="component" value="Unassembled WGS sequence"/>
</dbReference>
<feature type="region of interest" description="Disordered" evidence="1">
    <location>
        <begin position="561"/>
        <end position="582"/>
    </location>
</feature>
<feature type="region of interest" description="Disordered" evidence="1">
    <location>
        <begin position="354"/>
        <end position="381"/>
    </location>
</feature>
<evidence type="ECO:0000313" key="2">
    <source>
        <dbReference type="EMBL" id="KAK1770332.1"/>
    </source>
</evidence>
<dbReference type="RefSeq" id="XP_060286545.1">
    <property type="nucleotide sequence ID" value="XM_060426993.1"/>
</dbReference>
<evidence type="ECO:0000256" key="1">
    <source>
        <dbReference type="SAM" id="MobiDB-lite"/>
    </source>
</evidence>
<protein>
    <submittedName>
        <fullName evidence="2">Uncharacterized protein</fullName>
    </submittedName>
</protein>
<dbReference type="PANTHER" id="PTHR36223">
    <property type="entry name" value="BETA-LACTAMASE-TYPE TRANSPEPTIDASE FOLD DOMAIN CONTAINING PROTEIN"/>
    <property type="match status" value="1"/>
</dbReference>
<feature type="compositionally biased region" description="Acidic residues" evidence="1">
    <location>
        <begin position="565"/>
        <end position="575"/>
    </location>
</feature>
<comment type="caution">
    <text evidence="2">The sequence shown here is derived from an EMBL/GenBank/DDBJ whole genome shotgun (WGS) entry which is preliminary data.</text>
</comment>
<dbReference type="GeneID" id="85310180"/>
<dbReference type="AlphaFoldDB" id="A0AAJ0C7V8"/>
<dbReference type="EMBL" id="MU839000">
    <property type="protein sequence ID" value="KAK1770332.1"/>
    <property type="molecule type" value="Genomic_DNA"/>
</dbReference>